<dbReference type="Gene3D" id="3.10.450.50">
    <property type="match status" value="1"/>
</dbReference>
<accession>A0A969WAT9</accession>
<dbReference type="SUPFAM" id="SSF54427">
    <property type="entry name" value="NTF2-like"/>
    <property type="match status" value="1"/>
</dbReference>
<comment type="caution">
    <text evidence="1">The sequence shown here is derived from an EMBL/GenBank/DDBJ whole genome shotgun (WGS) entry which is preliminary data.</text>
</comment>
<name>A0A969WAT9_9GAMM</name>
<sequence>MAVPLAAQAATAPAGSDEVSQMFKWWNGAFKVKGSFTPDAFRQYFTDDATLTLDGRVAIRGVGEWAEHFQKIQANVDEVEIVLPFMEEFQSGNKIYTYHIIRARDHGKPSCEIAAGHAILRGGKIASLALVRTDLTPEQADKMPGCWHS</sequence>
<dbReference type="Proteomes" id="UP000653472">
    <property type="component" value="Unassembled WGS sequence"/>
</dbReference>
<reference evidence="1" key="1">
    <citation type="submission" date="2020-03" db="EMBL/GenBank/DDBJ databases">
        <title>Solimonas marina sp. nov., isolated from deep seawater of the Pacific Ocean.</title>
        <authorList>
            <person name="Liu X."/>
            <person name="Lai Q."/>
            <person name="Sun F."/>
            <person name="Gai Y."/>
            <person name="Li G."/>
            <person name="Shao Z."/>
        </authorList>
    </citation>
    <scope>NUCLEOTIDE SEQUENCE</scope>
    <source>
        <strain evidence="1">C16B3</strain>
    </source>
</reference>
<evidence type="ECO:0000313" key="1">
    <source>
        <dbReference type="EMBL" id="NKF22608.1"/>
    </source>
</evidence>
<protein>
    <recommendedName>
        <fullName evidence="3">SnoaL-like domain-containing protein</fullName>
    </recommendedName>
</protein>
<dbReference type="InterPro" id="IPR032710">
    <property type="entry name" value="NTF2-like_dom_sf"/>
</dbReference>
<proteinExistence type="predicted"/>
<dbReference type="EMBL" id="JAAVXB010000004">
    <property type="protein sequence ID" value="NKF22608.1"/>
    <property type="molecule type" value="Genomic_DNA"/>
</dbReference>
<evidence type="ECO:0000313" key="2">
    <source>
        <dbReference type="Proteomes" id="UP000653472"/>
    </source>
</evidence>
<keyword evidence="2" id="KW-1185">Reference proteome</keyword>
<organism evidence="1 2">
    <name type="scientific">Solimonas marina</name>
    <dbReference type="NCBI Taxonomy" id="2714601"/>
    <lineage>
        <taxon>Bacteria</taxon>
        <taxon>Pseudomonadati</taxon>
        <taxon>Pseudomonadota</taxon>
        <taxon>Gammaproteobacteria</taxon>
        <taxon>Nevskiales</taxon>
        <taxon>Nevskiaceae</taxon>
        <taxon>Solimonas</taxon>
    </lineage>
</organism>
<gene>
    <name evidence="1" type="ORF">G7Y82_09775</name>
</gene>
<evidence type="ECO:0008006" key="3">
    <source>
        <dbReference type="Google" id="ProtNLM"/>
    </source>
</evidence>
<dbReference type="AlphaFoldDB" id="A0A969WAT9"/>